<dbReference type="Pfam" id="PF06366">
    <property type="entry name" value="FlhE"/>
    <property type="match status" value="1"/>
</dbReference>
<proteinExistence type="predicted"/>
<protein>
    <submittedName>
        <fullName evidence="2">Flagellar protein FlhE</fullName>
    </submittedName>
</protein>
<gene>
    <name evidence="2" type="ORF">ABK905_16785</name>
</gene>
<dbReference type="EMBL" id="CP157947">
    <property type="protein sequence ID" value="XBS68384.1"/>
    <property type="molecule type" value="Genomic_DNA"/>
</dbReference>
<organism evidence="2">
    <name type="scientific">Acerihabitans sp. KWT182</name>
    <dbReference type="NCBI Taxonomy" id="3157919"/>
    <lineage>
        <taxon>Bacteria</taxon>
        <taxon>Pseudomonadati</taxon>
        <taxon>Pseudomonadota</taxon>
        <taxon>Gammaproteobacteria</taxon>
        <taxon>Enterobacterales</taxon>
        <taxon>Pectobacteriaceae</taxon>
        <taxon>Acerihabitans</taxon>
    </lineage>
</organism>
<keyword evidence="2" id="KW-0969">Cilium</keyword>
<evidence type="ECO:0000313" key="2">
    <source>
        <dbReference type="EMBL" id="XBS68384.1"/>
    </source>
</evidence>
<feature type="signal peptide" evidence="1">
    <location>
        <begin position="1"/>
        <end position="19"/>
    </location>
</feature>
<dbReference type="AlphaFoldDB" id="A0AAU7Q5V0"/>
<keyword evidence="2" id="KW-0282">Flagellum</keyword>
<keyword evidence="2" id="KW-0966">Cell projection</keyword>
<dbReference type="InterPro" id="IPR009420">
    <property type="entry name" value="FlhE"/>
</dbReference>
<sequence length="293" mass="29285">MTARMAPLFCLLLPLAASAQSDPPTLPNGINALLNSKKPSSLAGLNGNTNLPAAKSRGKFLTLKPAMRAAAGQTSAPGRQSALSANLSLARQSALSATATSASPQAHNSTLSANSSLASQSTLSANSSPARQSALSAAAAAGKAAATAASGVVDGRRLHALSQAKGFMSIEGNANGGWSAQGRMLVVNQRGAVKSSPPLRPLTRLPAGAKVSSVNWRIKSGGALPSGVSLTLCMPAKCLPLDGLAGRSDGLAGMPADDALVLGIVVAGTGVLFPPVVLTSYQVQVNYTNGATR</sequence>
<accession>A0AAU7Q5V0</accession>
<name>A0AAU7Q5V0_9GAMM</name>
<feature type="chain" id="PRO_5043919036" evidence="1">
    <location>
        <begin position="20"/>
        <end position="293"/>
    </location>
</feature>
<keyword evidence="1" id="KW-0732">Signal</keyword>
<evidence type="ECO:0000256" key="1">
    <source>
        <dbReference type="SAM" id="SignalP"/>
    </source>
</evidence>
<reference evidence="2" key="1">
    <citation type="submission" date="2024-06" db="EMBL/GenBank/DDBJ databases">
        <authorList>
            <person name="Coelho C."/>
            <person name="Bento M."/>
            <person name="Garcia E."/>
            <person name="Camelo A."/>
            <person name="Brandao I."/>
            <person name="Espirito Santo C."/>
            <person name="Trovao J."/>
            <person name="Verissimo A."/>
            <person name="Costa J."/>
            <person name="Tiago I."/>
        </authorList>
    </citation>
    <scope>NUCLEOTIDE SEQUENCE</scope>
    <source>
        <strain evidence="2">KWT182</strain>
    </source>
</reference>